<dbReference type="InterPro" id="IPR001936">
    <property type="entry name" value="RasGAP_dom"/>
</dbReference>
<dbReference type="Gene3D" id="1.10.506.10">
    <property type="entry name" value="GTPase Activation - p120gap, domain 1"/>
    <property type="match status" value="1"/>
</dbReference>
<dbReference type="SMART" id="SM00323">
    <property type="entry name" value="RasGAP"/>
    <property type="match status" value="1"/>
</dbReference>
<keyword evidence="3" id="KW-0254">Endocytosis</keyword>
<dbReference type="InterPro" id="IPR003123">
    <property type="entry name" value="VPS9"/>
</dbReference>
<evidence type="ECO:0000259" key="7">
    <source>
        <dbReference type="PROSITE" id="PS51205"/>
    </source>
</evidence>
<keyword evidence="9" id="KW-1185">Reference proteome</keyword>
<evidence type="ECO:0000313" key="8">
    <source>
        <dbReference type="EMBL" id="KAJ5077813.1"/>
    </source>
</evidence>
<dbReference type="AlphaFoldDB" id="A0A9Q0LUR7"/>
<evidence type="ECO:0000256" key="3">
    <source>
        <dbReference type="ARBA" id="ARBA00022583"/>
    </source>
</evidence>
<dbReference type="EMBL" id="JAPDFW010000056">
    <property type="protein sequence ID" value="KAJ5077813.1"/>
    <property type="molecule type" value="Genomic_DNA"/>
</dbReference>
<dbReference type="GO" id="GO:0005085">
    <property type="term" value="F:guanyl-nucleotide exchange factor activity"/>
    <property type="evidence" value="ECO:0007669"/>
    <property type="project" value="UniProtKB-KW"/>
</dbReference>
<comment type="similarity">
    <text evidence="2">Belongs to the GAPVD1 family.</text>
</comment>
<dbReference type="Pfam" id="PF02204">
    <property type="entry name" value="VPS9"/>
    <property type="match status" value="1"/>
</dbReference>
<feature type="domain" description="VPS9" evidence="7">
    <location>
        <begin position="730"/>
        <end position="870"/>
    </location>
</feature>
<name>A0A9Q0LUR7_ANAIG</name>
<accession>A0A9Q0LUR7</accession>
<comment type="subcellular location">
    <subcellularLocation>
        <location evidence="1">Membrane</location>
        <topology evidence="1">Peripheral membrane protein</topology>
    </subcellularLocation>
</comment>
<feature type="domain" description="Ras-GAP" evidence="6">
    <location>
        <begin position="153"/>
        <end position="342"/>
    </location>
</feature>
<dbReference type="GO" id="GO:0005938">
    <property type="term" value="C:cell cortex"/>
    <property type="evidence" value="ECO:0007669"/>
    <property type="project" value="TreeGrafter"/>
</dbReference>
<dbReference type="PROSITE" id="PS51205">
    <property type="entry name" value="VPS9"/>
    <property type="match status" value="1"/>
</dbReference>
<dbReference type="SUPFAM" id="SSF48350">
    <property type="entry name" value="GTPase activation domain, GAP"/>
    <property type="match status" value="1"/>
</dbReference>
<evidence type="ECO:0000256" key="1">
    <source>
        <dbReference type="ARBA" id="ARBA00004170"/>
    </source>
</evidence>
<dbReference type="OrthoDB" id="10264848at2759"/>
<sequence length="879" mass="101805">MHHNTRRVLNSGDELLKLQEILKREKYCLEAEQNALETIRQQSEKLLEDLQSGVVELINMSRLMETLSVGNIEYKLKREEKITQNWKVQIYDPFESPLSSVQKGKYQKMMQMIRENLDVLALSMSDTRNLNRTCTETLSHSAIFAVFGHLFSFNEEMNLLKLLKKLIELQIQQNPNVKELLTGNKLLARLLSAYSKTGRSNAYLISSLRSPMLDVIQDLNLDLLSATTNKQIDKDGVMTRRLIFYAKEFLGSLHDKIKLIPYGIRWICKFISEICKQNKLEKDMVHVVGDFFFLKYVNPVILSPGKKEFLEKRYGVVSDVPILKKSRFNLTQIAKILLSLCHGTSSLRTSDAMFGNKIDEFDINMKSFINDLINVPEKIVSDTTQDNFILESFPNAKNSLVTPNDLYALHSLLYEFATMVLPEKQNVNEILQNPLIQFMISFGKPPDFITETEMKYLPISLGTKPKTTEKKKVVQESKSFSQRRKTFGISELGGETKFSRRKTTNLHSFQAAFPSQNDDIMNEAERKLRQVLCKIDYFVGKKGKSFIDILLEEKEAAHASHSIDLACLLDSTIQTLEKMPLSVKKAEYRPLIWKIKKEHETRQNYLKDLIEKKYNFQHTMNQLQVEIDQIQSQIMTFDQYMNCLATNLLIEKNQDKINKVIQDLKSAFDINDLEKKISEFYTSLQQIISSDSLCSYLRSMNPLLKIAENYAYIDIYSVMFQPRFMRQEMEKEDTTFSIKNVTIKHKMTPDFLGVPEDFWDQSMWFLAIKELSSVNTVKSPLLKIECLAHCAQVVNNILLFNGISEIGADLMLPIIIYVIAISNPPNLPSNIKFIDMFCDRDVIDPEYEYWFTVFKSAYLYLSELDLQTLPKKKVLYKDI</sequence>
<dbReference type="InterPro" id="IPR037191">
    <property type="entry name" value="VPS9_dom_sf"/>
</dbReference>
<proteinExistence type="inferred from homology"/>
<evidence type="ECO:0000256" key="4">
    <source>
        <dbReference type="ARBA" id="ARBA00022658"/>
    </source>
</evidence>
<dbReference type="PANTHER" id="PTHR14149">
    <property type="entry name" value="RAS GTPASE-ACTIVATING PROTEIN WITH IQ MOTIF"/>
    <property type="match status" value="1"/>
</dbReference>
<evidence type="ECO:0000313" key="9">
    <source>
        <dbReference type="Proteomes" id="UP001149090"/>
    </source>
</evidence>
<dbReference type="OMA" id="CDRINGW"/>
<dbReference type="SMART" id="SM00167">
    <property type="entry name" value="VPS9"/>
    <property type="match status" value="1"/>
</dbReference>
<comment type="caution">
    <text evidence="8">The sequence shown here is derived from an EMBL/GenBank/DDBJ whole genome shotgun (WGS) entry which is preliminary data.</text>
</comment>
<dbReference type="GO" id="GO:0006897">
    <property type="term" value="P:endocytosis"/>
    <property type="evidence" value="ECO:0007669"/>
    <property type="project" value="UniProtKB-KW"/>
</dbReference>
<organism evidence="8 9">
    <name type="scientific">Anaeramoeba ignava</name>
    <name type="common">Anaerobic marine amoeba</name>
    <dbReference type="NCBI Taxonomy" id="1746090"/>
    <lineage>
        <taxon>Eukaryota</taxon>
        <taxon>Metamonada</taxon>
        <taxon>Anaeramoebidae</taxon>
        <taxon>Anaeramoeba</taxon>
    </lineage>
</organism>
<gene>
    <name evidence="8" type="ORF">M0811_05503</name>
</gene>
<dbReference type="Gene3D" id="1.20.1050.80">
    <property type="entry name" value="VPS9 domain"/>
    <property type="match status" value="1"/>
</dbReference>
<dbReference type="Proteomes" id="UP001149090">
    <property type="component" value="Unassembled WGS sequence"/>
</dbReference>
<evidence type="ECO:0000256" key="2">
    <source>
        <dbReference type="ARBA" id="ARBA00008489"/>
    </source>
</evidence>
<dbReference type="GO" id="GO:0016020">
    <property type="term" value="C:membrane"/>
    <property type="evidence" value="ECO:0007669"/>
    <property type="project" value="UniProtKB-SubCell"/>
</dbReference>
<evidence type="ECO:0000259" key="6">
    <source>
        <dbReference type="PROSITE" id="PS50018"/>
    </source>
</evidence>
<dbReference type="SUPFAM" id="SSF109993">
    <property type="entry name" value="VPS9 domain"/>
    <property type="match status" value="1"/>
</dbReference>
<dbReference type="InterPro" id="IPR008936">
    <property type="entry name" value="Rho_GTPase_activation_prot"/>
</dbReference>
<dbReference type="PROSITE" id="PS50018">
    <property type="entry name" value="RAS_GTPASE_ACTIV_2"/>
    <property type="match status" value="1"/>
</dbReference>
<protein>
    <submittedName>
        <fullName evidence="8">Rab gdp/gtp exchange factor</fullName>
    </submittedName>
</protein>
<keyword evidence="4" id="KW-0344">Guanine-nucleotide releasing factor</keyword>
<dbReference type="GO" id="GO:0005096">
    <property type="term" value="F:GTPase activator activity"/>
    <property type="evidence" value="ECO:0007669"/>
    <property type="project" value="TreeGrafter"/>
</dbReference>
<keyword evidence="5" id="KW-0472">Membrane</keyword>
<reference evidence="8" key="1">
    <citation type="submission" date="2022-10" db="EMBL/GenBank/DDBJ databases">
        <title>Novel sulphate-reducing endosymbionts in the free-living metamonad Anaeramoeba.</title>
        <authorList>
            <person name="Jerlstrom-Hultqvist J."/>
            <person name="Cepicka I."/>
            <person name="Gallot-Lavallee L."/>
            <person name="Salas-Leiva D."/>
            <person name="Curtis B.A."/>
            <person name="Zahonova K."/>
            <person name="Pipaliya S."/>
            <person name="Dacks J."/>
            <person name="Roger A.J."/>
        </authorList>
    </citation>
    <scope>NUCLEOTIDE SEQUENCE</scope>
    <source>
        <strain evidence="8">BMAN</strain>
    </source>
</reference>
<evidence type="ECO:0000256" key="5">
    <source>
        <dbReference type="ARBA" id="ARBA00023136"/>
    </source>
</evidence>
<dbReference type="Pfam" id="PF00616">
    <property type="entry name" value="RasGAP"/>
    <property type="match status" value="1"/>
</dbReference>